<name>A0A4R7JU08_9GAMM</name>
<dbReference type="InterPro" id="IPR036680">
    <property type="entry name" value="SPOR-like_sf"/>
</dbReference>
<feature type="domain" description="SPOR" evidence="3">
    <location>
        <begin position="108"/>
        <end position="187"/>
    </location>
</feature>
<dbReference type="InterPro" id="IPR007730">
    <property type="entry name" value="SPOR-like_dom"/>
</dbReference>
<reference evidence="4 5" key="1">
    <citation type="submission" date="2019-03" db="EMBL/GenBank/DDBJ databases">
        <title>Genomic Encyclopedia of Type Strains, Phase IV (KMG-IV): sequencing the most valuable type-strain genomes for metagenomic binning, comparative biology and taxonomic classification.</title>
        <authorList>
            <person name="Goeker M."/>
        </authorList>
    </citation>
    <scope>NUCLEOTIDE SEQUENCE [LARGE SCALE GENOMIC DNA]</scope>
    <source>
        <strain evidence="4 5">DSM 15505</strain>
    </source>
</reference>
<evidence type="ECO:0000259" key="3">
    <source>
        <dbReference type="PROSITE" id="PS51724"/>
    </source>
</evidence>
<dbReference type="PROSITE" id="PS51724">
    <property type="entry name" value="SPOR"/>
    <property type="match status" value="1"/>
</dbReference>
<dbReference type="Pfam" id="PF05036">
    <property type="entry name" value="SPOR"/>
    <property type="match status" value="1"/>
</dbReference>
<dbReference type="PANTHER" id="PTHR38687:SF1">
    <property type="entry name" value="CELL DIVISION PROTEIN DEDD"/>
    <property type="match status" value="1"/>
</dbReference>
<proteinExistence type="predicted"/>
<dbReference type="OrthoDB" id="7069135at2"/>
<dbReference type="SUPFAM" id="SSF110997">
    <property type="entry name" value="Sporulation related repeat"/>
    <property type="match status" value="1"/>
</dbReference>
<evidence type="ECO:0000313" key="5">
    <source>
        <dbReference type="Proteomes" id="UP000295830"/>
    </source>
</evidence>
<feature type="compositionally biased region" description="Acidic residues" evidence="1">
    <location>
        <begin position="50"/>
        <end position="59"/>
    </location>
</feature>
<dbReference type="GO" id="GO:0032506">
    <property type="term" value="P:cytokinetic process"/>
    <property type="evidence" value="ECO:0007669"/>
    <property type="project" value="TreeGrafter"/>
</dbReference>
<dbReference type="RefSeq" id="WP_133735895.1">
    <property type="nucleotide sequence ID" value="NZ_SOAX01000003.1"/>
</dbReference>
<comment type="caution">
    <text evidence="4">The sequence shown here is derived from an EMBL/GenBank/DDBJ whole genome shotgun (WGS) entry which is preliminary data.</text>
</comment>
<dbReference type="EMBL" id="SOAX01000003">
    <property type="protein sequence ID" value="TDT41535.1"/>
    <property type="molecule type" value="Genomic_DNA"/>
</dbReference>
<evidence type="ECO:0000256" key="2">
    <source>
        <dbReference type="SAM" id="Phobius"/>
    </source>
</evidence>
<organism evidence="4 5">
    <name type="scientific">Halospina denitrificans</name>
    <dbReference type="NCBI Taxonomy" id="332522"/>
    <lineage>
        <taxon>Bacteria</taxon>
        <taxon>Pseudomonadati</taxon>
        <taxon>Pseudomonadota</taxon>
        <taxon>Gammaproteobacteria</taxon>
        <taxon>Halospina</taxon>
    </lineage>
</organism>
<keyword evidence="2" id="KW-0812">Transmembrane</keyword>
<dbReference type="GO" id="GO:0030428">
    <property type="term" value="C:cell septum"/>
    <property type="evidence" value="ECO:0007669"/>
    <property type="project" value="TreeGrafter"/>
</dbReference>
<evidence type="ECO:0000256" key="1">
    <source>
        <dbReference type="SAM" id="MobiDB-lite"/>
    </source>
</evidence>
<protein>
    <submittedName>
        <fullName evidence="4">DedD protein</fullName>
    </submittedName>
</protein>
<dbReference type="GO" id="GO:0042834">
    <property type="term" value="F:peptidoglycan binding"/>
    <property type="evidence" value="ECO:0007669"/>
    <property type="project" value="InterPro"/>
</dbReference>
<evidence type="ECO:0000313" key="4">
    <source>
        <dbReference type="EMBL" id="TDT41535.1"/>
    </source>
</evidence>
<feature type="region of interest" description="Disordered" evidence="1">
    <location>
        <begin position="31"/>
        <end position="109"/>
    </location>
</feature>
<accession>A0A4R7JU08</accession>
<dbReference type="AlphaFoldDB" id="A0A4R7JU08"/>
<feature type="transmembrane region" description="Helical" evidence="2">
    <location>
        <begin position="6"/>
        <end position="26"/>
    </location>
</feature>
<keyword evidence="2" id="KW-0472">Membrane</keyword>
<keyword evidence="5" id="KW-1185">Reference proteome</keyword>
<dbReference type="PANTHER" id="PTHR38687">
    <property type="entry name" value="CELL DIVISION PROTEIN DEDD-RELATED"/>
    <property type="match status" value="1"/>
</dbReference>
<dbReference type="Gene3D" id="3.30.70.1070">
    <property type="entry name" value="Sporulation related repeat"/>
    <property type="match status" value="1"/>
</dbReference>
<keyword evidence="2" id="KW-1133">Transmembrane helix</keyword>
<gene>
    <name evidence="4" type="ORF">DES49_1631</name>
</gene>
<dbReference type="GO" id="GO:0032153">
    <property type="term" value="C:cell division site"/>
    <property type="evidence" value="ECO:0007669"/>
    <property type="project" value="TreeGrafter"/>
</dbReference>
<sequence>MDGFKQRIVGALIIVSLAVIFVPMLFDEPHQERERQTLEIPPEPDVPDVTVEEPTEPEVTETVQGSVPAPNQTGDGDDSEDADLPMADDGSTGGNESEPSPDEQPDTSVLEGAYLVQLGSFGSADNAKQLRDRAREAGMDAYIESFERDGETLTRVFAGPFIERSAAEDAKAELDQSFGLDTLVITGGE</sequence>
<dbReference type="InterPro" id="IPR052521">
    <property type="entry name" value="Cell_div_SPOR-domain"/>
</dbReference>
<dbReference type="Proteomes" id="UP000295830">
    <property type="component" value="Unassembled WGS sequence"/>
</dbReference>